<dbReference type="EMBL" id="JAFHKS010000044">
    <property type="protein sequence ID" value="MBN3546330.1"/>
    <property type="molecule type" value="Genomic_DNA"/>
</dbReference>
<dbReference type="Pfam" id="PF25198">
    <property type="entry name" value="Spore_GerAC_N"/>
    <property type="match status" value="1"/>
</dbReference>
<dbReference type="NCBIfam" id="TIGR02887">
    <property type="entry name" value="spore_ger_x_C"/>
    <property type="match status" value="1"/>
</dbReference>
<keyword evidence="11" id="KW-1185">Reference proteome</keyword>
<proteinExistence type="inferred from homology"/>
<dbReference type="InterPro" id="IPR057336">
    <property type="entry name" value="GerAC_N"/>
</dbReference>
<sequence>MKKKIIFFLIISIIVAYFGRVEKEILDELEIATSAGFDYKGDQKVEATAVFPRINPDKTITNETLSTTANLSKEALREINQKSHKPIENGKLEVAVYNEKLARHGIEDFIDTFHRDPSIGSRLILAVVDGSSKKILEKSYGEFDTGTYLQKLLEHNMAHGIIPTSNFHLFLSAFYARGMDPILPLLELNGNNINIKGLALFKGPKMVMELTEEKLFTFKSLYEELRLAGVKLKTKENNETEYFSIQAINSKKKFKITNVYTDPEINIHLKVTGSIREYSGENVDATTIKKAEKLLKKKISKESAEMIKRFQKKRIDPLGLGEQVRSRTRHWDEKKWEEQYKNAKINVKVEVIITEIGVVDGLS</sequence>
<name>A0ABS2ZEF5_9BACL</name>
<reference evidence="10 11" key="1">
    <citation type="submission" date="2021-01" db="EMBL/GenBank/DDBJ databases">
        <title>Genome Sequencing of Type Strains.</title>
        <authorList>
            <person name="Lemaire J.F."/>
            <person name="Inderbitzin P."/>
            <person name="Collins S.B."/>
            <person name="Wespe N."/>
            <person name="Knight-Connoni V."/>
        </authorList>
    </citation>
    <scope>NUCLEOTIDE SEQUENCE [LARGE SCALE GENOMIC DNA]</scope>
    <source>
        <strain evidence="10 11">DSM 14730</strain>
    </source>
</reference>
<dbReference type="InterPro" id="IPR046953">
    <property type="entry name" value="Spore_GerAC-like_C"/>
</dbReference>
<evidence type="ECO:0000313" key="11">
    <source>
        <dbReference type="Proteomes" id="UP001319060"/>
    </source>
</evidence>
<organism evidence="10 11">
    <name type="scientific">Fictibacillus barbaricus</name>
    <dbReference type="NCBI Taxonomy" id="182136"/>
    <lineage>
        <taxon>Bacteria</taxon>
        <taxon>Bacillati</taxon>
        <taxon>Bacillota</taxon>
        <taxon>Bacilli</taxon>
        <taxon>Bacillales</taxon>
        <taxon>Fictibacillaceae</taxon>
        <taxon>Fictibacillus</taxon>
    </lineage>
</organism>
<feature type="domain" description="Spore germination GerAC-like C-terminal" evidence="8">
    <location>
        <begin position="196"/>
        <end position="357"/>
    </location>
</feature>
<evidence type="ECO:0000259" key="8">
    <source>
        <dbReference type="Pfam" id="PF05504"/>
    </source>
</evidence>
<keyword evidence="7" id="KW-0449">Lipoprotein</keyword>
<evidence type="ECO:0000259" key="9">
    <source>
        <dbReference type="Pfam" id="PF25198"/>
    </source>
</evidence>
<evidence type="ECO:0000256" key="4">
    <source>
        <dbReference type="ARBA" id="ARBA00022729"/>
    </source>
</evidence>
<dbReference type="RefSeq" id="WP_188400671.1">
    <property type="nucleotide sequence ID" value="NZ_BMCE01000001.1"/>
</dbReference>
<comment type="similarity">
    <text evidence="2">Belongs to the GerABKC lipoprotein family.</text>
</comment>
<dbReference type="InterPro" id="IPR038501">
    <property type="entry name" value="Spore_GerAC_C_sf"/>
</dbReference>
<evidence type="ECO:0000256" key="1">
    <source>
        <dbReference type="ARBA" id="ARBA00004635"/>
    </source>
</evidence>
<dbReference type="Gene3D" id="3.30.300.210">
    <property type="entry name" value="Nutrient germinant receptor protein C, domain 3"/>
    <property type="match status" value="1"/>
</dbReference>
<comment type="subcellular location">
    <subcellularLocation>
        <location evidence="1">Membrane</location>
        <topology evidence="1">Lipid-anchor</topology>
    </subcellularLocation>
</comment>
<feature type="domain" description="Spore germination protein N-terminal" evidence="9">
    <location>
        <begin position="24"/>
        <end position="187"/>
    </location>
</feature>
<keyword evidence="5" id="KW-0472">Membrane</keyword>
<dbReference type="Pfam" id="PF05504">
    <property type="entry name" value="Spore_GerAC"/>
    <property type="match status" value="1"/>
</dbReference>
<evidence type="ECO:0000256" key="7">
    <source>
        <dbReference type="ARBA" id="ARBA00023288"/>
    </source>
</evidence>
<accession>A0ABS2ZEF5</accession>
<dbReference type="PANTHER" id="PTHR35789">
    <property type="entry name" value="SPORE GERMINATION PROTEIN B3"/>
    <property type="match status" value="1"/>
</dbReference>
<keyword evidence="6" id="KW-0564">Palmitate</keyword>
<evidence type="ECO:0000256" key="6">
    <source>
        <dbReference type="ARBA" id="ARBA00023139"/>
    </source>
</evidence>
<evidence type="ECO:0000313" key="10">
    <source>
        <dbReference type="EMBL" id="MBN3546330.1"/>
    </source>
</evidence>
<comment type="caution">
    <text evidence="10">The sequence shown here is derived from an EMBL/GenBank/DDBJ whole genome shotgun (WGS) entry which is preliminary data.</text>
</comment>
<evidence type="ECO:0000256" key="2">
    <source>
        <dbReference type="ARBA" id="ARBA00007886"/>
    </source>
</evidence>
<dbReference type="PANTHER" id="PTHR35789:SF1">
    <property type="entry name" value="SPORE GERMINATION PROTEIN B3"/>
    <property type="match status" value="1"/>
</dbReference>
<gene>
    <name evidence="10" type="ORF">JYA64_13575</name>
</gene>
<keyword evidence="3" id="KW-0309">Germination</keyword>
<dbReference type="InterPro" id="IPR008844">
    <property type="entry name" value="Spore_GerAC-like"/>
</dbReference>
<evidence type="ECO:0000256" key="3">
    <source>
        <dbReference type="ARBA" id="ARBA00022544"/>
    </source>
</evidence>
<dbReference type="Proteomes" id="UP001319060">
    <property type="component" value="Unassembled WGS sequence"/>
</dbReference>
<protein>
    <submittedName>
        <fullName evidence="10">Ger(X)C family spore germination protein</fullName>
    </submittedName>
</protein>
<keyword evidence="4" id="KW-0732">Signal</keyword>
<evidence type="ECO:0000256" key="5">
    <source>
        <dbReference type="ARBA" id="ARBA00023136"/>
    </source>
</evidence>